<name>A0ABR6NN01_9SPHN</name>
<proteinExistence type="predicted"/>
<keyword evidence="1" id="KW-0472">Membrane</keyword>
<dbReference type="EMBL" id="JACHKA010000001">
    <property type="protein sequence ID" value="MBB5987863.1"/>
    <property type="molecule type" value="Genomic_DNA"/>
</dbReference>
<accession>A0ABR6NN01</accession>
<dbReference type="RefSeq" id="WP_184156539.1">
    <property type="nucleotide sequence ID" value="NZ_JACHKA010000001.1"/>
</dbReference>
<protein>
    <recommendedName>
        <fullName evidence="4">NfeD-like C-terminal domain-containing protein</fullName>
    </recommendedName>
</protein>
<evidence type="ECO:0000313" key="2">
    <source>
        <dbReference type="EMBL" id="MBB5987863.1"/>
    </source>
</evidence>
<evidence type="ECO:0000313" key="3">
    <source>
        <dbReference type="Proteomes" id="UP001138540"/>
    </source>
</evidence>
<evidence type="ECO:0000256" key="1">
    <source>
        <dbReference type="SAM" id="Phobius"/>
    </source>
</evidence>
<organism evidence="2 3">
    <name type="scientific">Sphingobium lignivorans</name>
    <dbReference type="NCBI Taxonomy" id="2735886"/>
    <lineage>
        <taxon>Bacteria</taxon>
        <taxon>Pseudomonadati</taxon>
        <taxon>Pseudomonadota</taxon>
        <taxon>Alphaproteobacteria</taxon>
        <taxon>Sphingomonadales</taxon>
        <taxon>Sphingomonadaceae</taxon>
        <taxon>Sphingobium</taxon>
    </lineage>
</organism>
<evidence type="ECO:0008006" key="4">
    <source>
        <dbReference type="Google" id="ProtNLM"/>
    </source>
</evidence>
<feature type="transmembrane region" description="Helical" evidence="1">
    <location>
        <begin position="20"/>
        <end position="44"/>
    </location>
</feature>
<comment type="caution">
    <text evidence="2">The sequence shown here is derived from an EMBL/GenBank/DDBJ whole genome shotgun (WGS) entry which is preliminary data.</text>
</comment>
<sequence>MGKAETWIALGGGLLMTAAGIILNAVTLILMAAVCYAVALLLYLRQRRLAKGVDMSKGPKDAVGAEIHDEATGILLENNIGFRMKNVRILGYKRGLVAKGNQDSEITCTIIADSQKPSDETD</sequence>
<reference evidence="2 3" key="1">
    <citation type="submission" date="2020-08" db="EMBL/GenBank/DDBJ databases">
        <title>Exploring microbial biodiversity for novel pathways involved in the catabolism of aromatic compounds derived from lignin.</title>
        <authorList>
            <person name="Elkins J."/>
        </authorList>
    </citation>
    <scope>NUCLEOTIDE SEQUENCE [LARGE SCALE GENOMIC DNA]</scope>
    <source>
        <strain evidence="2 3">B1D3A</strain>
    </source>
</reference>
<keyword evidence="1" id="KW-0812">Transmembrane</keyword>
<dbReference type="Proteomes" id="UP001138540">
    <property type="component" value="Unassembled WGS sequence"/>
</dbReference>
<gene>
    <name evidence="2" type="ORF">HNP60_003837</name>
</gene>
<keyword evidence="1" id="KW-1133">Transmembrane helix</keyword>
<keyword evidence="3" id="KW-1185">Reference proteome</keyword>